<dbReference type="SUPFAM" id="SSF81296">
    <property type="entry name" value="E set domains"/>
    <property type="match status" value="1"/>
</dbReference>
<dbReference type="Gene3D" id="2.70.50.50">
    <property type="entry name" value="chitin-binding protein cbp21"/>
    <property type="match status" value="1"/>
</dbReference>
<sequence length="220" mass="23720">MPFPHKSTVARGAAVLGSSMALLASLGTGSASAHGAVSDPPARHYGCWERWAGDWQSPDMATEDPMCYQAWQADPSAMWNWNGLLRDGVGGNHQAAVPDGQLCSGGLTFDGRYAALDVPGEWQTVDKPNSFTLNLLDTSSHGADYIDVYVTEQGFDPTTERLSWSDLELAGHVENIPTGTTTPVNVNAPGRSGHHIVYTVWQASHLDQSYYFCSDVNFTG</sequence>
<dbReference type="CDD" id="cd21177">
    <property type="entry name" value="LPMO_AA10"/>
    <property type="match status" value="1"/>
</dbReference>
<dbReference type="InterPro" id="IPR004302">
    <property type="entry name" value="Cellulose/chitin-bd_N"/>
</dbReference>
<dbReference type="InterPro" id="IPR051024">
    <property type="entry name" value="GlcNAc_Chitin_IntDeg"/>
</dbReference>
<dbReference type="PANTHER" id="PTHR34823">
    <property type="entry name" value="GLCNAC-BINDING PROTEIN A"/>
    <property type="match status" value="1"/>
</dbReference>
<dbReference type="EMBL" id="JAVREL010000014">
    <property type="protein sequence ID" value="MDT0345473.1"/>
    <property type="molecule type" value="Genomic_DNA"/>
</dbReference>
<keyword evidence="5" id="KW-1185">Reference proteome</keyword>
<comment type="caution">
    <text evidence="4">The sequence shown here is derived from an EMBL/GenBank/DDBJ whole genome shotgun (WGS) entry which is preliminary data.</text>
</comment>
<keyword evidence="4" id="KW-0560">Oxidoreductase</keyword>
<dbReference type="Pfam" id="PF03067">
    <property type="entry name" value="LPMO_10"/>
    <property type="match status" value="1"/>
</dbReference>
<protein>
    <submittedName>
        <fullName evidence="4">Lytic polysaccharide monooxygenase</fullName>
    </submittedName>
</protein>
<organism evidence="4 5">
    <name type="scientific">Streptomyces litchfieldiae</name>
    <dbReference type="NCBI Taxonomy" id="3075543"/>
    <lineage>
        <taxon>Bacteria</taxon>
        <taxon>Bacillati</taxon>
        <taxon>Actinomycetota</taxon>
        <taxon>Actinomycetes</taxon>
        <taxon>Kitasatosporales</taxon>
        <taxon>Streptomycetaceae</taxon>
        <taxon>Streptomyces</taxon>
    </lineage>
</organism>
<feature type="chain" id="PRO_5046865090" evidence="2">
    <location>
        <begin position="34"/>
        <end position="220"/>
    </location>
</feature>
<dbReference type="PANTHER" id="PTHR34823:SF1">
    <property type="entry name" value="CHITIN-BINDING TYPE-4 DOMAIN-CONTAINING PROTEIN"/>
    <property type="match status" value="1"/>
</dbReference>
<keyword evidence="1 2" id="KW-0732">Signal</keyword>
<accession>A0ABU2MXB6</accession>
<dbReference type="Proteomes" id="UP001183246">
    <property type="component" value="Unassembled WGS sequence"/>
</dbReference>
<evidence type="ECO:0000313" key="4">
    <source>
        <dbReference type="EMBL" id="MDT0345473.1"/>
    </source>
</evidence>
<gene>
    <name evidence="4" type="ORF">RM590_23140</name>
</gene>
<proteinExistence type="predicted"/>
<evidence type="ECO:0000313" key="5">
    <source>
        <dbReference type="Proteomes" id="UP001183246"/>
    </source>
</evidence>
<feature type="signal peptide" evidence="2">
    <location>
        <begin position="1"/>
        <end position="33"/>
    </location>
</feature>
<dbReference type="GO" id="GO:0004497">
    <property type="term" value="F:monooxygenase activity"/>
    <property type="evidence" value="ECO:0007669"/>
    <property type="project" value="UniProtKB-KW"/>
</dbReference>
<dbReference type="RefSeq" id="WP_311706603.1">
    <property type="nucleotide sequence ID" value="NZ_JAVREL010000014.1"/>
</dbReference>
<reference evidence="5" key="1">
    <citation type="submission" date="2023-07" db="EMBL/GenBank/DDBJ databases">
        <title>30 novel species of actinomycetes from the DSMZ collection.</title>
        <authorList>
            <person name="Nouioui I."/>
        </authorList>
    </citation>
    <scope>NUCLEOTIDE SEQUENCE [LARGE SCALE GENOMIC DNA]</scope>
    <source>
        <strain evidence="5">DSM 44938</strain>
    </source>
</reference>
<dbReference type="InterPro" id="IPR014756">
    <property type="entry name" value="Ig_E-set"/>
</dbReference>
<evidence type="ECO:0000259" key="3">
    <source>
        <dbReference type="Pfam" id="PF03067"/>
    </source>
</evidence>
<name>A0ABU2MXB6_9ACTN</name>
<evidence type="ECO:0000256" key="2">
    <source>
        <dbReference type="SAM" id="SignalP"/>
    </source>
</evidence>
<evidence type="ECO:0000256" key="1">
    <source>
        <dbReference type="ARBA" id="ARBA00022729"/>
    </source>
</evidence>
<feature type="domain" description="Chitin-binding type-4" evidence="3">
    <location>
        <begin position="34"/>
        <end position="216"/>
    </location>
</feature>
<keyword evidence="4" id="KW-0503">Monooxygenase</keyword>